<dbReference type="FunFam" id="1.20.1250.20:FF:000252">
    <property type="entry name" value="Quinolone resistance protein NorB"/>
    <property type="match status" value="1"/>
</dbReference>
<dbReference type="PANTHER" id="PTHR42718:SF9">
    <property type="entry name" value="MAJOR FACILITATOR SUPERFAMILY MULTIDRUG TRANSPORTER MFSC"/>
    <property type="match status" value="1"/>
</dbReference>
<evidence type="ECO:0000256" key="1">
    <source>
        <dbReference type="ARBA" id="ARBA00004651"/>
    </source>
</evidence>
<dbReference type="OrthoDB" id="2412976at2"/>
<proteinExistence type="predicted"/>
<dbReference type="Pfam" id="PF07690">
    <property type="entry name" value="MFS_1"/>
    <property type="match status" value="1"/>
</dbReference>
<dbReference type="AlphaFoldDB" id="A0A3Q9RLD6"/>
<evidence type="ECO:0000256" key="2">
    <source>
        <dbReference type="ARBA" id="ARBA00022448"/>
    </source>
</evidence>
<evidence type="ECO:0000256" key="4">
    <source>
        <dbReference type="ARBA" id="ARBA00022989"/>
    </source>
</evidence>
<dbReference type="PROSITE" id="PS00216">
    <property type="entry name" value="SUGAR_TRANSPORT_1"/>
    <property type="match status" value="1"/>
</dbReference>
<dbReference type="EMBL" id="CP026095">
    <property type="protein sequence ID" value="AZV41847.1"/>
    <property type="molecule type" value="Genomic_DNA"/>
</dbReference>
<sequence>METASYKGTNKMIIGIVFGVITFWLFAQAMVNVVPAVQKDLGISLGTLNIAISLTALFSGMFIVAAGGLADKIGRKKMTYIGLILSVIGSLCLVLAQGSVLLIIGRVIQGLSAACIMPATIALMKAYFEGAERQRALSFWSIGSWGGSGIASFAGGAIATYMGWKWIFIFSIIFSLLGMWLIKDTPESKGESTGAFKFDYTGLVIFIITMLALNILITFGADLGWTSLRTIGLVIVTIIGAIVFFKVEKSKNIVLIDFSLFKNKPYSGATFSNFLLNAIAGTLVVANTYVQVGRGFSAFQSGMLSLGYLVAVLAMIRVGEKILQRAGAKSPMIWGALITTVGVAIMGLTFLSDVIYTVVVFIGFALFGLGLGIYATPSTDTSVSNAPSNKVGEAAGIYKMASSLGGAFGVAISATVYSSIAAVGSLEIAATAGIIVNVIFGVLSILSIMFMVPGDTGKKAIEKSSKQIRKPNPSQPNPIH</sequence>
<dbReference type="SUPFAM" id="SSF103473">
    <property type="entry name" value="MFS general substrate transporter"/>
    <property type="match status" value="1"/>
</dbReference>
<keyword evidence="5" id="KW-0472">Membrane</keyword>
<protein>
    <submittedName>
        <fullName evidence="6">Major facilitator family transporter</fullName>
    </submittedName>
</protein>
<accession>A0A3Q9RLD6</accession>
<dbReference type="KEGG" id="pasa:BAOM_1237"/>
<evidence type="ECO:0000256" key="5">
    <source>
        <dbReference type="ARBA" id="ARBA00023136"/>
    </source>
</evidence>
<dbReference type="GO" id="GO:0005886">
    <property type="term" value="C:plasma membrane"/>
    <property type="evidence" value="ECO:0007669"/>
    <property type="project" value="UniProtKB-SubCell"/>
</dbReference>
<dbReference type="InterPro" id="IPR020846">
    <property type="entry name" value="MFS_dom"/>
</dbReference>
<dbReference type="CDD" id="cd17321">
    <property type="entry name" value="MFS_MMR_MDR_like"/>
    <property type="match status" value="1"/>
</dbReference>
<keyword evidence="2" id="KW-0813">Transport</keyword>
<evidence type="ECO:0000313" key="7">
    <source>
        <dbReference type="Proteomes" id="UP000283095"/>
    </source>
</evidence>
<dbReference type="RefSeq" id="WP_127759450.1">
    <property type="nucleotide sequence ID" value="NZ_CP026095.1"/>
</dbReference>
<dbReference type="Gene3D" id="1.20.1250.20">
    <property type="entry name" value="MFS general substrate transporter like domains"/>
    <property type="match status" value="1"/>
</dbReference>
<dbReference type="InterPro" id="IPR011701">
    <property type="entry name" value="MFS"/>
</dbReference>
<evidence type="ECO:0000313" key="6">
    <source>
        <dbReference type="EMBL" id="AZV41847.1"/>
    </source>
</evidence>
<dbReference type="InterPro" id="IPR036259">
    <property type="entry name" value="MFS_trans_sf"/>
</dbReference>
<name>A0A3Q9RLD6_9BACI</name>
<dbReference type="PROSITE" id="PS50850">
    <property type="entry name" value="MFS"/>
    <property type="match status" value="1"/>
</dbReference>
<dbReference type="Proteomes" id="UP000283095">
    <property type="component" value="Chromosome"/>
</dbReference>
<dbReference type="Gene3D" id="1.20.1720.10">
    <property type="entry name" value="Multidrug resistance protein D"/>
    <property type="match status" value="1"/>
</dbReference>
<gene>
    <name evidence="6" type="ORF">BAOM_1237</name>
</gene>
<dbReference type="InterPro" id="IPR005829">
    <property type="entry name" value="Sugar_transporter_CS"/>
</dbReference>
<dbReference type="PANTHER" id="PTHR42718">
    <property type="entry name" value="MAJOR FACILITATOR SUPERFAMILY MULTIDRUG TRANSPORTER MFSC"/>
    <property type="match status" value="1"/>
</dbReference>
<keyword evidence="3" id="KW-0812">Transmembrane</keyword>
<evidence type="ECO:0000256" key="3">
    <source>
        <dbReference type="ARBA" id="ARBA00022692"/>
    </source>
</evidence>
<comment type="subcellular location">
    <subcellularLocation>
        <location evidence="1">Cell membrane</location>
        <topology evidence="1">Multi-pass membrane protein</topology>
    </subcellularLocation>
</comment>
<reference evidence="6 7" key="1">
    <citation type="submission" date="2018-01" db="EMBL/GenBank/DDBJ databases">
        <title>Bacillus asahii Genome sequencing and assembly.</title>
        <authorList>
            <person name="Jiang H."/>
            <person name="Feng Y."/>
            <person name="Zhao F."/>
            <person name="Lin X."/>
        </authorList>
    </citation>
    <scope>NUCLEOTIDE SEQUENCE [LARGE SCALE GENOMIC DNA]</scope>
    <source>
        <strain evidence="6 7">OM18</strain>
    </source>
</reference>
<organism evidence="6 7">
    <name type="scientific">Peribacillus asahii</name>
    <dbReference type="NCBI Taxonomy" id="228899"/>
    <lineage>
        <taxon>Bacteria</taxon>
        <taxon>Bacillati</taxon>
        <taxon>Bacillota</taxon>
        <taxon>Bacilli</taxon>
        <taxon>Bacillales</taxon>
        <taxon>Bacillaceae</taxon>
        <taxon>Peribacillus</taxon>
    </lineage>
</organism>
<keyword evidence="4" id="KW-1133">Transmembrane helix</keyword>
<dbReference type="GO" id="GO:0022857">
    <property type="term" value="F:transmembrane transporter activity"/>
    <property type="evidence" value="ECO:0007669"/>
    <property type="project" value="InterPro"/>
</dbReference>